<sequence length="573" mass="64979">MDLLNIFEMTVLSSLIGSFIVLMILIIKKIFRNKLNSTFNYYIWLILLIKLIIPFGPQTPLNIPNIYENFYIQSPTNEKTPINFSKQLENTDLEGSVSISAFEPSNKSIVSNTMNIPLKDKFHTEKVFCVIWMFGIVLLAVILVIGHKKLRKIVRTSIKNVNSTHKEILYNCMKNMNIRTEIELSYSQKISSPSLYGFIKPKILIPVNVAVSICDEEFKHIIMHELTHLKNKDILINWVITLLSIIYWFNPILLYGFHKMRQDCEFSCDGKVISYLDEGENIQYGNTIIRVLELGGDTNRLIGTTSMVMNSSELKRRIIMISKYKKINIKDILLGTVAIFIIGVLGIAINTSKVNLDKDKLQVASSKSTINNNSNEIAPTITKDLSSDNTKPIVQFSSEIVIYNSHPAEEYPSGIKVTDVSALINDKLIKKGLKSSVIQCTAPTEYEKSYQTTRNVITKTVKEYSNTILLDIHRDITDNTKADTKEIVFTLAKSNPHYEANKKFVDCLFKNIKNSREVKSSMSIYNNQPSYFNQDLSNNSVLIEIGNNMSSDSDIEACVNALVSALKDIQEDS</sequence>
<dbReference type="Proteomes" id="UP000596739">
    <property type="component" value="Unassembled WGS sequence"/>
</dbReference>
<keyword evidence="1" id="KW-1133">Transmembrane helix</keyword>
<evidence type="ECO:0000313" key="3">
    <source>
        <dbReference type="EMBL" id="MBK1812189.1"/>
    </source>
</evidence>
<dbReference type="PANTHER" id="PTHR34978">
    <property type="entry name" value="POSSIBLE SENSOR-TRANSDUCER PROTEIN BLAR"/>
    <property type="match status" value="1"/>
</dbReference>
<keyword evidence="4" id="KW-1185">Reference proteome</keyword>
<dbReference type="PANTHER" id="PTHR34978:SF3">
    <property type="entry name" value="SLR0241 PROTEIN"/>
    <property type="match status" value="1"/>
</dbReference>
<feature type="transmembrane region" description="Helical" evidence="1">
    <location>
        <begin position="127"/>
        <end position="146"/>
    </location>
</feature>
<protein>
    <submittedName>
        <fullName evidence="3">Stage II sporulation protein P</fullName>
    </submittedName>
</protein>
<dbReference type="InterPro" id="IPR008756">
    <property type="entry name" value="Peptidase_M56"/>
</dbReference>
<dbReference type="InterPro" id="IPR052173">
    <property type="entry name" value="Beta-lactam_resp_regulator"/>
</dbReference>
<keyword evidence="1" id="KW-0812">Transmembrane</keyword>
<gene>
    <name evidence="3" type="ORF">JHL18_16320</name>
</gene>
<feature type="transmembrane region" description="Helical" evidence="1">
    <location>
        <begin position="6"/>
        <end position="27"/>
    </location>
</feature>
<proteinExistence type="predicted"/>
<evidence type="ECO:0000256" key="1">
    <source>
        <dbReference type="SAM" id="Phobius"/>
    </source>
</evidence>
<feature type="transmembrane region" description="Helical" evidence="1">
    <location>
        <begin position="39"/>
        <end position="57"/>
    </location>
</feature>
<organism evidence="3 4">
    <name type="scientific">Clostridium yunnanense</name>
    <dbReference type="NCBI Taxonomy" id="2800325"/>
    <lineage>
        <taxon>Bacteria</taxon>
        <taxon>Bacillati</taxon>
        <taxon>Bacillota</taxon>
        <taxon>Clostridia</taxon>
        <taxon>Eubacteriales</taxon>
        <taxon>Clostridiaceae</taxon>
        <taxon>Clostridium</taxon>
    </lineage>
</organism>
<keyword evidence="1" id="KW-0472">Membrane</keyword>
<dbReference type="EMBL" id="JAENHN010000046">
    <property type="protein sequence ID" value="MBK1812189.1"/>
    <property type="molecule type" value="Genomic_DNA"/>
</dbReference>
<dbReference type="InterPro" id="IPR010897">
    <property type="entry name" value="Spore_II_P"/>
</dbReference>
<dbReference type="Pfam" id="PF05569">
    <property type="entry name" value="Peptidase_M56"/>
    <property type="match status" value="1"/>
</dbReference>
<comment type="caution">
    <text evidence="3">The sequence shown here is derived from an EMBL/GenBank/DDBJ whole genome shotgun (WGS) entry which is preliminary data.</text>
</comment>
<dbReference type="Pfam" id="PF07454">
    <property type="entry name" value="SpoIIP"/>
    <property type="match status" value="1"/>
</dbReference>
<evidence type="ECO:0000313" key="4">
    <source>
        <dbReference type="Proteomes" id="UP000596739"/>
    </source>
</evidence>
<evidence type="ECO:0000259" key="2">
    <source>
        <dbReference type="Pfam" id="PF05569"/>
    </source>
</evidence>
<dbReference type="CDD" id="cd07341">
    <property type="entry name" value="M56_BlaR1_MecR1_like"/>
    <property type="match status" value="1"/>
</dbReference>
<name>A0ABS1ES83_9CLOT</name>
<dbReference type="RefSeq" id="WP_200271148.1">
    <property type="nucleotide sequence ID" value="NZ_JAENHN010000046.1"/>
</dbReference>
<feature type="domain" description="Peptidase M56" evidence="2">
    <location>
        <begin position="11"/>
        <end position="321"/>
    </location>
</feature>
<feature type="transmembrane region" description="Helical" evidence="1">
    <location>
        <begin position="332"/>
        <end position="351"/>
    </location>
</feature>
<accession>A0ABS1ES83</accession>
<reference evidence="4" key="1">
    <citation type="submission" date="2021-01" db="EMBL/GenBank/DDBJ databases">
        <title>Genome public.</title>
        <authorList>
            <person name="Liu C."/>
            <person name="Sun Q."/>
        </authorList>
    </citation>
    <scope>NUCLEOTIDE SEQUENCE [LARGE SCALE GENOMIC DNA]</scope>
    <source>
        <strain evidence="4">YIM B02505</strain>
    </source>
</reference>
<feature type="transmembrane region" description="Helical" evidence="1">
    <location>
        <begin position="235"/>
        <end position="257"/>
    </location>
</feature>